<organism evidence="1">
    <name type="scientific">Schistosoma japonicum</name>
    <name type="common">Blood fluke</name>
    <dbReference type="NCBI Taxonomy" id="6182"/>
    <lineage>
        <taxon>Eukaryota</taxon>
        <taxon>Metazoa</taxon>
        <taxon>Spiralia</taxon>
        <taxon>Lophotrochozoa</taxon>
        <taxon>Platyhelminthes</taxon>
        <taxon>Trematoda</taxon>
        <taxon>Digenea</taxon>
        <taxon>Strigeidida</taxon>
        <taxon>Schistosomatoidea</taxon>
        <taxon>Schistosomatidae</taxon>
        <taxon>Schistosoma</taxon>
    </lineage>
</organism>
<sequence length="128" mass="14551">MFDKMGIVGRLIEDIVLVKLNGRWKKKLCALERPATFTNSLKLYVFNDNGTICSCQDVHAYILGVDAKHDGTIMFVCTYKVRCISFEYFEKMTKWDDILKANLTCKSGLEASMSTCKLSTINSQFART</sequence>
<dbReference type="AlphaFoldDB" id="Q5DHR6"/>
<accession>Q5DHR6</accession>
<reference evidence="1" key="1">
    <citation type="submission" date="2004-11" db="EMBL/GenBank/DDBJ databases">
        <title>The full-length cDNA sequences of Schistosoma japonicum genes.</title>
        <authorList>
            <person name="Han Z."/>
        </authorList>
    </citation>
    <scope>NUCLEOTIDE SEQUENCE</scope>
</reference>
<dbReference type="InterPro" id="IPR011993">
    <property type="entry name" value="PH-like_dom_sf"/>
</dbReference>
<dbReference type="EMBL" id="AY812908">
    <property type="protein sequence ID" value="AAW24640.1"/>
    <property type="molecule type" value="mRNA"/>
</dbReference>
<evidence type="ECO:0000313" key="1">
    <source>
        <dbReference type="EMBL" id="AAW24640.1"/>
    </source>
</evidence>
<dbReference type="Gene3D" id="2.30.29.30">
    <property type="entry name" value="Pleckstrin-homology domain (PH domain)/Phosphotyrosine-binding domain (PTB)"/>
    <property type="match status" value="1"/>
</dbReference>
<protein>
    <submittedName>
        <fullName evidence="1">SJCHGC03305 protein</fullName>
    </submittedName>
</protein>
<reference evidence="1" key="2">
    <citation type="journal article" date="2006" name="PLoS Pathog.">
        <title>New perspectives on host-parasite interplay by comparative transcriptomic and proteomic analyses of Schistosoma japonicum.</title>
        <authorList>
            <person name="Liu F."/>
            <person name="Lu J."/>
            <person name="Hu W."/>
            <person name="Wang S.Y."/>
            <person name="Cui S.J."/>
            <person name="Chi M."/>
            <person name="Yan Q."/>
            <person name="Wang X.R."/>
            <person name="Song H.D."/>
            <person name="Xu X.N."/>
            <person name="Wang J.J."/>
            <person name="Zhang X.L."/>
            <person name="Zhang X."/>
            <person name="Wang Z.Q."/>
            <person name="Xue C.L."/>
            <person name="Brindley P.J."/>
            <person name="McManus D.P."/>
            <person name="Yang P.Y."/>
            <person name="Feng Z."/>
            <person name="Chen Z."/>
            <person name="Han Z.G."/>
        </authorList>
    </citation>
    <scope>NUCLEOTIDE SEQUENCE</scope>
</reference>
<name>Q5DHR6_SCHJA</name>
<proteinExistence type="evidence at transcript level"/>